<dbReference type="Proteomes" id="UP000199382">
    <property type="component" value="Unassembled WGS sequence"/>
</dbReference>
<reference evidence="1 2" key="1">
    <citation type="submission" date="2016-10" db="EMBL/GenBank/DDBJ databases">
        <authorList>
            <person name="de Groot N.N."/>
        </authorList>
    </citation>
    <scope>NUCLEOTIDE SEQUENCE [LARGE SCALE GENOMIC DNA]</scope>
    <source>
        <strain evidence="1 2">DSM 25294</strain>
    </source>
</reference>
<gene>
    <name evidence="1" type="ORF">SAMN04488026_11288</name>
</gene>
<dbReference type="EMBL" id="FNEK01000128">
    <property type="protein sequence ID" value="SDL89648.1"/>
    <property type="molecule type" value="Genomic_DNA"/>
</dbReference>
<evidence type="ECO:0000313" key="2">
    <source>
        <dbReference type="Proteomes" id="UP000199382"/>
    </source>
</evidence>
<proteinExistence type="predicted"/>
<dbReference type="AlphaFoldDB" id="A0A1G9NST1"/>
<dbReference type="STRING" id="571298.SAMN04488026_11288"/>
<accession>A0A1G9NST1</accession>
<protein>
    <submittedName>
        <fullName evidence="1">Uncharacterized protein</fullName>
    </submittedName>
</protein>
<evidence type="ECO:0000313" key="1">
    <source>
        <dbReference type="EMBL" id="SDL89648.1"/>
    </source>
</evidence>
<sequence length="68" mass="6859">MDAPWSYPDLATAQKGLGSSGVAANAAEVSGQEALDAAHAAALAPFRQPDGGYRIGATFRVLLAEVSA</sequence>
<name>A0A1G9NST1_9RHOB</name>
<keyword evidence="2" id="KW-1185">Reference proteome</keyword>
<organism evidence="1 2">
    <name type="scientific">Aliiruegeria lutimaris</name>
    <dbReference type="NCBI Taxonomy" id="571298"/>
    <lineage>
        <taxon>Bacteria</taxon>
        <taxon>Pseudomonadati</taxon>
        <taxon>Pseudomonadota</taxon>
        <taxon>Alphaproteobacteria</taxon>
        <taxon>Rhodobacterales</taxon>
        <taxon>Roseobacteraceae</taxon>
        <taxon>Aliiruegeria</taxon>
    </lineage>
</organism>